<dbReference type="CDD" id="cd00093">
    <property type="entry name" value="HTH_XRE"/>
    <property type="match status" value="1"/>
</dbReference>
<dbReference type="Pfam" id="PF01381">
    <property type="entry name" value="HTH_3"/>
    <property type="match status" value="1"/>
</dbReference>
<dbReference type="InterPro" id="IPR043917">
    <property type="entry name" value="DUF5753"/>
</dbReference>
<organism evidence="2 3">
    <name type="scientific">Actinocrispum wychmicini</name>
    <dbReference type="NCBI Taxonomy" id="1213861"/>
    <lineage>
        <taxon>Bacteria</taxon>
        <taxon>Bacillati</taxon>
        <taxon>Actinomycetota</taxon>
        <taxon>Actinomycetes</taxon>
        <taxon>Pseudonocardiales</taxon>
        <taxon>Pseudonocardiaceae</taxon>
        <taxon>Actinocrispum</taxon>
    </lineage>
</organism>
<dbReference type="SMART" id="SM00530">
    <property type="entry name" value="HTH_XRE"/>
    <property type="match status" value="1"/>
</dbReference>
<feature type="domain" description="HTH cro/C1-type" evidence="1">
    <location>
        <begin position="18"/>
        <end position="71"/>
    </location>
</feature>
<dbReference type="InterPro" id="IPR001387">
    <property type="entry name" value="Cro/C1-type_HTH"/>
</dbReference>
<sequence>MARNRPPGYHTRLLSRALTTLRNRNGMTQDEAGHQIGIRPQKVSRIELGQLPDILTLRALLDIYNVPVSEYHEYEVIRQKAAARHWWNGLRRNDETYLSMEHEASRIRDVQTLHLPALLQTDDYLTTRLTTAAYPPSTTRIGAELQALQHRCRLLDEHPVRLDALIYQPVLDAPLSRDQLTHLLRRSEQDNITIQVVSHRQFHAGMDGSFTLLSFPDGSEPDLVYTRDPIGCRFTQDRLPVSNLRRTFRQLAKSAMSPRDSRSYLMKRLTEVSADSARAREIATS</sequence>
<dbReference type="RefSeq" id="WP_132115046.1">
    <property type="nucleotide sequence ID" value="NZ_SLWS01000002.1"/>
</dbReference>
<dbReference type="AlphaFoldDB" id="A0A4R2JZQ6"/>
<evidence type="ECO:0000313" key="2">
    <source>
        <dbReference type="EMBL" id="TCO62928.1"/>
    </source>
</evidence>
<dbReference type="PROSITE" id="PS50943">
    <property type="entry name" value="HTH_CROC1"/>
    <property type="match status" value="1"/>
</dbReference>
<proteinExistence type="predicted"/>
<evidence type="ECO:0000259" key="1">
    <source>
        <dbReference type="PROSITE" id="PS50943"/>
    </source>
</evidence>
<protein>
    <submittedName>
        <fullName evidence="2">DNA-binding XRE family transcriptional regulator</fullName>
    </submittedName>
</protein>
<dbReference type="GO" id="GO:0003677">
    <property type="term" value="F:DNA binding"/>
    <property type="evidence" value="ECO:0007669"/>
    <property type="project" value="UniProtKB-KW"/>
</dbReference>
<dbReference type="OrthoDB" id="4285266at2"/>
<keyword evidence="2" id="KW-0238">DNA-binding</keyword>
<gene>
    <name evidence="2" type="ORF">EV192_1021068</name>
</gene>
<dbReference type="Gene3D" id="1.10.260.40">
    <property type="entry name" value="lambda repressor-like DNA-binding domains"/>
    <property type="match status" value="1"/>
</dbReference>
<name>A0A4R2JZQ6_9PSEU</name>
<dbReference type="Pfam" id="PF19054">
    <property type="entry name" value="DUF5753"/>
    <property type="match status" value="1"/>
</dbReference>
<dbReference type="Proteomes" id="UP000295680">
    <property type="component" value="Unassembled WGS sequence"/>
</dbReference>
<dbReference type="InterPro" id="IPR010982">
    <property type="entry name" value="Lambda_DNA-bd_dom_sf"/>
</dbReference>
<comment type="caution">
    <text evidence="2">The sequence shown here is derived from an EMBL/GenBank/DDBJ whole genome shotgun (WGS) entry which is preliminary data.</text>
</comment>
<accession>A0A4R2JZQ6</accession>
<keyword evidence="3" id="KW-1185">Reference proteome</keyword>
<evidence type="ECO:0000313" key="3">
    <source>
        <dbReference type="Proteomes" id="UP000295680"/>
    </source>
</evidence>
<dbReference type="SUPFAM" id="SSF47413">
    <property type="entry name" value="lambda repressor-like DNA-binding domains"/>
    <property type="match status" value="1"/>
</dbReference>
<dbReference type="EMBL" id="SLWS01000002">
    <property type="protein sequence ID" value="TCO62928.1"/>
    <property type="molecule type" value="Genomic_DNA"/>
</dbReference>
<reference evidence="2 3" key="1">
    <citation type="submission" date="2019-03" db="EMBL/GenBank/DDBJ databases">
        <title>Genomic Encyclopedia of Type Strains, Phase IV (KMG-IV): sequencing the most valuable type-strain genomes for metagenomic binning, comparative biology and taxonomic classification.</title>
        <authorList>
            <person name="Goeker M."/>
        </authorList>
    </citation>
    <scope>NUCLEOTIDE SEQUENCE [LARGE SCALE GENOMIC DNA]</scope>
    <source>
        <strain evidence="2 3">DSM 45934</strain>
    </source>
</reference>